<evidence type="ECO:0000256" key="1">
    <source>
        <dbReference type="ARBA" id="ARBA00004401"/>
    </source>
</evidence>
<dbReference type="SUPFAM" id="SSF51306">
    <property type="entry name" value="LexA/Signal peptidase"/>
    <property type="match status" value="1"/>
</dbReference>
<dbReference type="PANTHER" id="PTHR43390">
    <property type="entry name" value="SIGNAL PEPTIDASE I"/>
    <property type="match status" value="1"/>
</dbReference>
<evidence type="ECO:0000313" key="6">
    <source>
        <dbReference type="Proteomes" id="UP001602322"/>
    </source>
</evidence>
<feature type="domain" description="Peptidase S26" evidence="4">
    <location>
        <begin position="25"/>
        <end position="173"/>
    </location>
</feature>
<comment type="similarity">
    <text evidence="2 3">Belongs to the peptidase S26 family.</text>
</comment>
<comment type="caution">
    <text evidence="5">The sequence shown here is derived from an EMBL/GenBank/DDBJ whole genome shotgun (WGS) entry which is preliminary data.</text>
</comment>
<dbReference type="NCBIfam" id="TIGR02227">
    <property type="entry name" value="sigpep_I_bact"/>
    <property type="match status" value="1"/>
</dbReference>
<feature type="transmembrane region" description="Helical" evidence="3">
    <location>
        <begin position="180"/>
        <end position="202"/>
    </location>
</feature>
<proteinExistence type="inferred from homology"/>
<keyword evidence="3" id="KW-0645">Protease</keyword>
<sequence length="219" mass="22785">MQEQRHPSTGRGVLIVGTVLLALGVVMAAGALWSLRTSYTSVTARGAMEPTFPEGTRVPVERVGGDAVRRGDVVLFALPNRYGGLPVLQRVVGLGGDHVVLAGGVLTVDGRPVKEPYVKPETFAPAGPDVDVVVPPGRMFLLGDNRGNANDSRYFLSEDSGTVPVTAVQGRARAGSAAPAILGLSLVLGVLLVVGGGVCVLVGRRTRRRVTTPGPVMYV</sequence>
<reference evidence="5 6" key="1">
    <citation type="submission" date="2024-10" db="EMBL/GenBank/DDBJ databases">
        <title>The Natural Products Discovery Center: Release of the First 8490 Sequenced Strains for Exploring Actinobacteria Biosynthetic Diversity.</title>
        <authorList>
            <person name="Kalkreuter E."/>
            <person name="Kautsar S.A."/>
            <person name="Yang D."/>
            <person name="Bader C.D."/>
            <person name="Teijaro C.N."/>
            <person name="Fluegel L."/>
            <person name="Davis C.M."/>
            <person name="Simpson J.R."/>
            <person name="Lauterbach L."/>
            <person name="Steele A.D."/>
            <person name="Gui C."/>
            <person name="Meng S."/>
            <person name="Li G."/>
            <person name="Viehrig K."/>
            <person name="Ye F."/>
            <person name="Su P."/>
            <person name="Kiefer A.F."/>
            <person name="Nichols A."/>
            <person name="Cepeda A.J."/>
            <person name="Yan W."/>
            <person name="Fan B."/>
            <person name="Jiang Y."/>
            <person name="Adhikari A."/>
            <person name="Zheng C.-J."/>
            <person name="Schuster L."/>
            <person name="Cowan T.M."/>
            <person name="Smanski M.J."/>
            <person name="Chevrette M.G."/>
            <person name="De Carvalho L.P.S."/>
            <person name="Shen B."/>
        </authorList>
    </citation>
    <scope>NUCLEOTIDE SEQUENCE [LARGE SCALE GENOMIC DNA]</scope>
    <source>
        <strain evidence="5 6">NPDC012540</strain>
    </source>
</reference>
<accession>A0ABW6XDZ0</accession>
<dbReference type="RefSeq" id="WP_387907538.1">
    <property type="nucleotide sequence ID" value="NZ_JBIBEG010000010.1"/>
</dbReference>
<dbReference type="InterPro" id="IPR019533">
    <property type="entry name" value="Peptidase_S26"/>
</dbReference>
<dbReference type="GO" id="GO:0009003">
    <property type="term" value="F:signal peptidase activity"/>
    <property type="evidence" value="ECO:0007669"/>
    <property type="project" value="UniProtKB-EC"/>
</dbReference>
<comment type="caution">
    <text evidence="3">Lacks conserved residue(s) required for the propagation of feature annotation.</text>
</comment>
<gene>
    <name evidence="5" type="primary">lepB</name>
    <name evidence="5" type="ORF">ACFY8O_29130</name>
</gene>
<dbReference type="Gene3D" id="2.10.109.10">
    <property type="entry name" value="Umud Fragment, subunit A"/>
    <property type="match status" value="1"/>
</dbReference>
<organism evidence="5 6">
    <name type="scientific">Streptomyces argenteolus</name>
    <dbReference type="NCBI Taxonomy" id="67274"/>
    <lineage>
        <taxon>Bacteria</taxon>
        <taxon>Bacillati</taxon>
        <taxon>Actinomycetota</taxon>
        <taxon>Actinomycetes</taxon>
        <taxon>Kitasatosporales</taxon>
        <taxon>Streptomycetaceae</taxon>
        <taxon>Streptomyces</taxon>
    </lineage>
</organism>
<comment type="subcellular location">
    <subcellularLocation>
        <location evidence="1">Cell membrane</location>
        <topology evidence="1">Single-pass type II membrane protein</topology>
    </subcellularLocation>
    <subcellularLocation>
        <location evidence="3">Membrane</location>
        <topology evidence="3">Single-pass type II membrane protein</topology>
    </subcellularLocation>
</comment>
<keyword evidence="6" id="KW-1185">Reference proteome</keyword>
<dbReference type="EC" id="3.4.21.89" evidence="3"/>
<evidence type="ECO:0000313" key="5">
    <source>
        <dbReference type="EMBL" id="MFF5899968.1"/>
    </source>
</evidence>
<evidence type="ECO:0000256" key="2">
    <source>
        <dbReference type="ARBA" id="ARBA00009370"/>
    </source>
</evidence>
<keyword evidence="3" id="KW-0812">Transmembrane</keyword>
<comment type="catalytic activity">
    <reaction evidence="3">
        <text>Cleavage of hydrophobic, N-terminal signal or leader sequences from secreted and periplasmic proteins.</text>
        <dbReference type="EC" id="3.4.21.89"/>
    </reaction>
</comment>
<feature type="transmembrane region" description="Helical" evidence="3">
    <location>
        <begin position="12"/>
        <end position="35"/>
    </location>
</feature>
<keyword evidence="3" id="KW-1133">Transmembrane helix</keyword>
<protein>
    <recommendedName>
        <fullName evidence="3">Signal peptidase I</fullName>
        <ecNumber evidence="3">3.4.21.89</ecNumber>
    </recommendedName>
</protein>
<dbReference type="InterPro" id="IPR000223">
    <property type="entry name" value="Pept_S26A_signal_pept_1"/>
</dbReference>
<name>A0ABW6XDZ0_9ACTN</name>
<keyword evidence="3 5" id="KW-0378">Hydrolase</keyword>
<keyword evidence="3" id="KW-0472">Membrane</keyword>
<evidence type="ECO:0000256" key="3">
    <source>
        <dbReference type="RuleBase" id="RU362042"/>
    </source>
</evidence>
<dbReference type="EMBL" id="JBIBEG010000010">
    <property type="protein sequence ID" value="MFF5899968.1"/>
    <property type="molecule type" value="Genomic_DNA"/>
</dbReference>
<dbReference type="InterPro" id="IPR036286">
    <property type="entry name" value="LexA/Signal_pep-like_sf"/>
</dbReference>
<dbReference type="Pfam" id="PF10502">
    <property type="entry name" value="Peptidase_S26"/>
    <property type="match status" value="1"/>
</dbReference>
<dbReference type="Proteomes" id="UP001602322">
    <property type="component" value="Unassembled WGS sequence"/>
</dbReference>
<dbReference type="PRINTS" id="PR00727">
    <property type="entry name" value="LEADERPTASE"/>
</dbReference>
<dbReference type="CDD" id="cd06530">
    <property type="entry name" value="S26_SPase_I"/>
    <property type="match status" value="1"/>
</dbReference>
<evidence type="ECO:0000259" key="4">
    <source>
        <dbReference type="Pfam" id="PF10502"/>
    </source>
</evidence>
<dbReference type="PANTHER" id="PTHR43390:SF1">
    <property type="entry name" value="CHLOROPLAST PROCESSING PEPTIDASE"/>
    <property type="match status" value="1"/>
</dbReference>